<name>A0A9Q0FB22_9ROSI</name>
<keyword evidence="3" id="KW-1185">Reference proteome</keyword>
<comment type="caution">
    <text evidence="2">The sequence shown here is derived from an EMBL/GenBank/DDBJ whole genome shotgun (WGS) entry which is preliminary data.</text>
</comment>
<dbReference type="InterPro" id="IPR003959">
    <property type="entry name" value="ATPase_AAA_core"/>
</dbReference>
<dbReference type="Pfam" id="PF00004">
    <property type="entry name" value="AAA"/>
    <property type="match status" value="1"/>
</dbReference>
<reference evidence="2" key="1">
    <citation type="submission" date="2022-02" db="EMBL/GenBank/DDBJ databases">
        <authorList>
            <person name="Henning P.M."/>
            <person name="McCubbin A.G."/>
            <person name="Shore J.S."/>
        </authorList>
    </citation>
    <scope>NUCLEOTIDE SEQUENCE</scope>
    <source>
        <strain evidence="2">F60SS</strain>
        <tissue evidence="2">Leaves</tissue>
    </source>
</reference>
<dbReference type="InterPro" id="IPR050747">
    <property type="entry name" value="Mitochondrial_chaperone_BCS1"/>
</dbReference>
<dbReference type="GO" id="GO:0005524">
    <property type="term" value="F:ATP binding"/>
    <property type="evidence" value="ECO:0007669"/>
    <property type="project" value="InterPro"/>
</dbReference>
<reference evidence="2" key="2">
    <citation type="journal article" date="2023" name="Plants (Basel)">
        <title>Annotation of the Turnera subulata (Passifloraceae) Draft Genome Reveals the S-Locus Evolved after the Divergence of Turneroideae from Passifloroideae in a Stepwise Manner.</title>
        <authorList>
            <person name="Henning P.M."/>
            <person name="Roalson E.H."/>
            <person name="Mir W."/>
            <person name="McCubbin A.G."/>
            <person name="Shore J.S."/>
        </authorList>
    </citation>
    <scope>NUCLEOTIDE SEQUENCE</scope>
    <source>
        <strain evidence="2">F60SS</strain>
    </source>
</reference>
<evidence type="ECO:0000313" key="2">
    <source>
        <dbReference type="EMBL" id="KAJ4828175.1"/>
    </source>
</evidence>
<feature type="non-terminal residue" evidence="2">
    <location>
        <position position="119"/>
    </location>
</feature>
<dbReference type="GO" id="GO:0016887">
    <property type="term" value="F:ATP hydrolysis activity"/>
    <property type="evidence" value="ECO:0007669"/>
    <property type="project" value="InterPro"/>
</dbReference>
<feature type="domain" description="ATPase AAA-type core" evidence="1">
    <location>
        <begin position="1"/>
        <end position="100"/>
    </location>
</feature>
<evidence type="ECO:0000259" key="1">
    <source>
        <dbReference type="Pfam" id="PF00004"/>
    </source>
</evidence>
<dbReference type="EMBL" id="JAKUCV010006247">
    <property type="protein sequence ID" value="KAJ4828175.1"/>
    <property type="molecule type" value="Genomic_DNA"/>
</dbReference>
<sequence>GTGKSSLIAARDNYLNFDIYDLELTKIRTNSELRWLLVSTGNKSILMVEEVTLSGFLNFIDGLWSSCGYERIIVFTTSHKEKLDTHLLRAGRMDMHIHLSYCNLGFKMLASNYLGIELP</sequence>
<protein>
    <recommendedName>
        <fullName evidence="1">ATPase AAA-type core domain-containing protein</fullName>
    </recommendedName>
</protein>
<dbReference type="InterPro" id="IPR027417">
    <property type="entry name" value="P-loop_NTPase"/>
</dbReference>
<dbReference type="OrthoDB" id="10251412at2759"/>
<dbReference type="Proteomes" id="UP001141552">
    <property type="component" value="Unassembled WGS sequence"/>
</dbReference>
<organism evidence="2 3">
    <name type="scientific">Turnera subulata</name>
    <dbReference type="NCBI Taxonomy" id="218843"/>
    <lineage>
        <taxon>Eukaryota</taxon>
        <taxon>Viridiplantae</taxon>
        <taxon>Streptophyta</taxon>
        <taxon>Embryophyta</taxon>
        <taxon>Tracheophyta</taxon>
        <taxon>Spermatophyta</taxon>
        <taxon>Magnoliopsida</taxon>
        <taxon>eudicotyledons</taxon>
        <taxon>Gunneridae</taxon>
        <taxon>Pentapetalae</taxon>
        <taxon>rosids</taxon>
        <taxon>fabids</taxon>
        <taxon>Malpighiales</taxon>
        <taxon>Passifloraceae</taxon>
        <taxon>Turnera</taxon>
    </lineage>
</organism>
<evidence type="ECO:0000313" key="3">
    <source>
        <dbReference type="Proteomes" id="UP001141552"/>
    </source>
</evidence>
<dbReference type="AlphaFoldDB" id="A0A9Q0FB22"/>
<gene>
    <name evidence="2" type="ORF">Tsubulata_025052</name>
</gene>
<proteinExistence type="predicted"/>
<dbReference type="PANTHER" id="PTHR23070">
    <property type="entry name" value="BCS1 AAA-TYPE ATPASE"/>
    <property type="match status" value="1"/>
</dbReference>
<dbReference type="SUPFAM" id="SSF52540">
    <property type="entry name" value="P-loop containing nucleoside triphosphate hydrolases"/>
    <property type="match status" value="1"/>
</dbReference>
<dbReference type="Gene3D" id="3.40.50.300">
    <property type="entry name" value="P-loop containing nucleotide triphosphate hydrolases"/>
    <property type="match status" value="1"/>
</dbReference>
<accession>A0A9Q0FB22</accession>